<proteinExistence type="predicted"/>
<reference evidence="1" key="1">
    <citation type="submission" date="2016-10" db="EMBL/GenBank/DDBJ databases">
        <authorList>
            <person name="Varghese N."/>
        </authorList>
    </citation>
    <scope>NUCLEOTIDE SEQUENCE</scope>
</reference>
<evidence type="ECO:0000313" key="1">
    <source>
        <dbReference type="EMBL" id="ASF00038.1"/>
    </source>
</evidence>
<sequence length="257" mass="25849">MASIIQLKTGTGSAVPTSLTQGEVAINIDSGLVYYGSGSGNDVKNLANFAHITASGNISASGTITSTGGFIGDGSQLTNISTQAFTNITASGNILSSGSIVHGNVSASGNIVASGFITASGRIQTLSHITASGNISASGDGYFSNIGVGTKSPQAELHVIGDISASGELSIVGDITASGNIIGTRSYFGQTIITLSSTDISNEVSPFVVKIADSNGEDEKLEVNYEGVLKFGALNTLPTAITGGLVYSSSNFYMGLS</sequence>
<reference evidence="1" key="2">
    <citation type="journal article" date="2017" name="Nat. Commun.">
        <title>Single-virus genomics reveals hidden cosmopolitan and abundant viruses.</title>
        <authorList>
            <person name="Martinez-Hernandez F."/>
            <person name="Fornas O."/>
            <person name="Lluesma Gomez M."/>
            <person name="Bolduc B."/>
            <person name="de la Cruz Pena M.J."/>
            <person name="Martinez J.M."/>
            <person name="Anton J."/>
            <person name="Gasol J.M."/>
            <person name="Rosselli R."/>
            <person name="Rodriguez-Valera F."/>
            <person name="Sullivan M.B."/>
            <person name="Acinas S.G."/>
            <person name="Martinez-Garcia M."/>
        </authorList>
    </citation>
    <scope>NUCLEOTIDE SEQUENCE</scope>
</reference>
<protein>
    <submittedName>
        <fullName evidence="1">Uncharacterized protein</fullName>
    </submittedName>
</protein>
<accession>A0A218ML97</accession>
<organism evidence="1">
    <name type="scientific">uncultured virus</name>
    <dbReference type="NCBI Taxonomy" id="340016"/>
    <lineage>
        <taxon>Viruses</taxon>
        <taxon>environmental samples</taxon>
    </lineage>
</organism>
<dbReference type="EMBL" id="KY052811">
    <property type="protein sequence ID" value="ASF00038.1"/>
    <property type="molecule type" value="Genomic_DNA"/>
</dbReference>
<name>A0A218ML97_9VIRU</name>